<feature type="domain" description="Glycoside hydrolase family 3 N-terminal" evidence="8">
    <location>
        <begin position="47"/>
        <end position="361"/>
    </location>
</feature>
<proteinExistence type="inferred from homology"/>
<feature type="chain" id="PRO_5002330801" description="beta-N-acetylhexosaminidase" evidence="6">
    <location>
        <begin position="25"/>
        <end position="1002"/>
    </location>
</feature>
<reference evidence="9 10" key="1">
    <citation type="submission" date="2014-09" db="EMBL/GenBank/DDBJ databases">
        <title>Draft Genome Sequence of Draconibacterium sp. JN14CK-3.</title>
        <authorList>
            <person name="Dong C."/>
            <person name="Lai Q."/>
            <person name="Shao Z."/>
        </authorList>
    </citation>
    <scope>NUCLEOTIDE SEQUENCE [LARGE SCALE GENOMIC DNA]</scope>
    <source>
        <strain evidence="9 10">JN14CK-3</strain>
    </source>
</reference>
<evidence type="ECO:0000256" key="1">
    <source>
        <dbReference type="ARBA" id="ARBA00001231"/>
    </source>
</evidence>
<dbReference type="STRING" id="1544798.LH29_11325"/>
<dbReference type="Pfam" id="PF00144">
    <property type="entry name" value="Beta-lactamase"/>
    <property type="match status" value="1"/>
</dbReference>
<gene>
    <name evidence="9" type="ORF">LH29_11325</name>
</gene>
<dbReference type="InterPro" id="IPR050226">
    <property type="entry name" value="NagZ_Beta-hexosaminidase"/>
</dbReference>
<dbReference type="Gene3D" id="3.40.710.10">
    <property type="entry name" value="DD-peptidase/beta-lactamase superfamily"/>
    <property type="match status" value="1"/>
</dbReference>
<dbReference type="PANTHER" id="PTHR30480">
    <property type="entry name" value="BETA-HEXOSAMINIDASE-RELATED"/>
    <property type="match status" value="1"/>
</dbReference>
<dbReference type="PROSITE" id="PS00775">
    <property type="entry name" value="GLYCOSYL_HYDROL_F3"/>
    <property type="match status" value="1"/>
</dbReference>
<evidence type="ECO:0000259" key="8">
    <source>
        <dbReference type="Pfam" id="PF00933"/>
    </source>
</evidence>
<evidence type="ECO:0000256" key="3">
    <source>
        <dbReference type="ARBA" id="ARBA00012663"/>
    </source>
</evidence>
<dbReference type="SUPFAM" id="SSF56601">
    <property type="entry name" value="beta-lactamase/transpeptidase-like"/>
    <property type="match status" value="1"/>
</dbReference>
<comment type="catalytic activity">
    <reaction evidence="1">
        <text>Hydrolysis of terminal non-reducing N-acetyl-D-hexosamine residues in N-acetyl-beta-D-hexosaminides.</text>
        <dbReference type="EC" id="3.2.1.52"/>
    </reaction>
</comment>
<dbReference type="PANTHER" id="PTHR30480:SF13">
    <property type="entry name" value="BETA-HEXOSAMINIDASE"/>
    <property type="match status" value="1"/>
</dbReference>
<dbReference type="InterPro" id="IPR012338">
    <property type="entry name" value="Beta-lactam/transpept-like"/>
</dbReference>
<dbReference type="InterPro" id="IPR036881">
    <property type="entry name" value="Glyco_hydro_3_C_sf"/>
</dbReference>
<comment type="caution">
    <text evidence="9">The sequence shown here is derived from an EMBL/GenBank/DDBJ whole genome shotgun (WGS) entry which is preliminary data.</text>
</comment>
<evidence type="ECO:0000313" key="10">
    <source>
        <dbReference type="Proteomes" id="UP000032544"/>
    </source>
</evidence>
<comment type="similarity">
    <text evidence="2">Belongs to the glycosyl hydrolase 3 family.</text>
</comment>
<dbReference type="PRINTS" id="PR00133">
    <property type="entry name" value="GLHYDRLASE3"/>
</dbReference>
<dbReference type="InterPro" id="IPR019800">
    <property type="entry name" value="Glyco_hydro_3_AS"/>
</dbReference>
<dbReference type="SUPFAM" id="SSF52279">
    <property type="entry name" value="Beta-D-glucan exohydrolase, C-terminal domain"/>
    <property type="match status" value="1"/>
</dbReference>
<evidence type="ECO:0000256" key="6">
    <source>
        <dbReference type="SAM" id="SignalP"/>
    </source>
</evidence>
<dbReference type="Pfam" id="PF00933">
    <property type="entry name" value="Glyco_hydro_3"/>
    <property type="match status" value="1"/>
</dbReference>
<dbReference type="SUPFAM" id="SSF51445">
    <property type="entry name" value="(Trans)glycosidases"/>
    <property type="match status" value="1"/>
</dbReference>
<evidence type="ECO:0000256" key="5">
    <source>
        <dbReference type="ARBA" id="ARBA00023295"/>
    </source>
</evidence>
<keyword evidence="5" id="KW-0326">Glycosidase</keyword>
<dbReference type="PATRIC" id="fig|1544798.3.peg.2421"/>
<dbReference type="GO" id="GO:0004563">
    <property type="term" value="F:beta-N-acetylhexosaminidase activity"/>
    <property type="evidence" value="ECO:0007669"/>
    <property type="project" value="UniProtKB-EC"/>
</dbReference>
<evidence type="ECO:0000256" key="4">
    <source>
        <dbReference type="ARBA" id="ARBA00022801"/>
    </source>
</evidence>
<keyword evidence="6" id="KW-0732">Signal</keyword>
<dbReference type="Proteomes" id="UP000032544">
    <property type="component" value="Unassembled WGS sequence"/>
</dbReference>
<accession>A0A0D8J9J7</accession>
<sequence>MIWNIKQIALLLLILIAFRGTAMAQTQLTETDKKHWVDSVFQSLSAEQRIAQLIWVNTAADKNIAGQLKVAELIKEYNLGGVIFFTGDPVKQVELTNFYQASAQTPLFVAMDAEWGAGMRLPGVMPFPYNMMMGASHNPELIKQATTEMAKQMKRLGVQISLGPVVDINTQPLNPIIGMRSFGESPKQVAACGIAYMQGLQENNILAIAKHFPGHGDTQTDSHLTLPLVPYSRERLDSVELYPFKELTKKGVAGVMSAHLNVPQLDSTKGIPSSLSTKILNEILRDEWNYQGLVVSDAMNMAGAKSFGAPGEIEALALKAGNDVIEFPKDVELTIAGIKKAIESGLLSQEEIDFKCRKVLAAKYDAGLNKLAPVSRINLMEELNTPQAELVKRKLIEASLTLLENHNDIIPLKGLDTLKVACLTVGETTTTPFQSMLSKYTKTDNFFLPEQFSEEELNAIKTKLKDYNLVITGLHLYESKTRRSMQVGSLQKARAQRPYSLTNETENLLHYLSNNKKSIVVFFSSPYALTEVRDFTPPAGLIMAYQKDSLVQELAAQQIFGGIGASGKLPVTLGNYYKIGDGLNISKAVRLKYTIPEEVGMNSTRLNHRIDSLVSDAIAKRATPGCSVLAAKDGKIVFRKTYGYHTYDERIPVSENDLYDLASVTKVTGALAAVLKLTDEGKININDKFSAYWPDWEKRLFHSSVKEDLGWREILAHQAGLIPYINYWSETAKDGQLKNRWYSVQKTEDYQLEVAPNLFLKNNFKKKIYKDIRKSKLNPPGKYVYSGLSFLLIPQITENLSGQTYTDFLDANYYHSLGAHTITYNPLTKFPKSRIVPTEYDSYYRKQQVQGTVHDEAAAVFGGVAGNAGLFANANDLAKLIQMYLQMGSYGGEQYLNPTTMKEFTRVQFPENNNRRGLGFDKPLLNNNELSPEQTYPCPGASPESFGHFGFTGTLVWADPTYNLVYIFLSNRVYPTREGNMLGKLNVRTNILQVFYDEIESK</sequence>
<keyword evidence="4" id="KW-0378">Hydrolase</keyword>
<dbReference type="Gene3D" id="3.40.50.1700">
    <property type="entry name" value="Glycoside hydrolase family 3 C-terminal domain"/>
    <property type="match status" value="1"/>
</dbReference>
<dbReference type="EMBL" id="JRHC01000002">
    <property type="protein sequence ID" value="KJF43680.1"/>
    <property type="molecule type" value="Genomic_DNA"/>
</dbReference>
<dbReference type="OrthoDB" id="9805821at2"/>
<feature type="signal peptide" evidence="6">
    <location>
        <begin position="1"/>
        <end position="24"/>
    </location>
</feature>
<dbReference type="InterPro" id="IPR001466">
    <property type="entry name" value="Beta-lactam-related"/>
</dbReference>
<protein>
    <recommendedName>
        <fullName evidence="3">beta-N-acetylhexosaminidase</fullName>
        <ecNumber evidence="3">3.2.1.52</ecNumber>
    </recommendedName>
</protein>
<evidence type="ECO:0000256" key="2">
    <source>
        <dbReference type="ARBA" id="ARBA00005336"/>
    </source>
</evidence>
<dbReference type="GO" id="GO:0005975">
    <property type="term" value="P:carbohydrate metabolic process"/>
    <property type="evidence" value="ECO:0007669"/>
    <property type="project" value="InterPro"/>
</dbReference>
<dbReference type="Gene3D" id="3.20.20.300">
    <property type="entry name" value="Glycoside hydrolase, family 3, N-terminal domain"/>
    <property type="match status" value="1"/>
</dbReference>
<keyword evidence="10" id="KW-1185">Reference proteome</keyword>
<dbReference type="RefSeq" id="WP_045029508.1">
    <property type="nucleotide sequence ID" value="NZ_JRHC01000002.1"/>
</dbReference>
<dbReference type="EC" id="3.2.1.52" evidence="3"/>
<feature type="domain" description="Beta-lactamase-related" evidence="7">
    <location>
        <begin position="610"/>
        <end position="980"/>
    </location>
</feature>
<name>A0A0D8J9J7_9BACT</name>
<dbReference type="InterPro" id="IPR017853">
    <property type="entry name" value="GH"/>
</dbReference>
<evidence type="ECO:0000259" key="7">
    <source>
        <dbReference type="Pfam" id="PF00144"/>
    </source>
</evidence>
<dbReference type="AlphaFoldDB" id="A0A0D8J9J7"/>
<dbReference type="InterPro" id="IPR001764">
    <property type="entry name" value="Glyco_hydro_3_N"/>
</dbReference>
<evidence type="ECO:0000313" key="9">
    <source>
        <dbReference type="EMBL" id="KJF43680.1"/>
    </source>
</evidence>
<organism evidence="9 10">
    <name type="scientific">Draconibacterium sediminis</name>
    <dbReference type="NCBI Taxonomy" id="1544798"/>
    <lineage>
        <taxon>Bacteria</taxon>
        <taxon>Pseudomonadati</taxon>
        <taxon>Bacteroidota</taxon>
        <taxon>Bacteroidia</taxon>
        <taxon>Marinilabiliales</taxon>
        <taxon>Prolixibacteraceae</taxon>
        <taxon>Draconibacterium</taxon>
    </lineage>
</organism>
<dbReference type="GO" id="GO:0009254">
    <property type="term" value="P:peptidoglycan turnover"/>
    <property type="evidence" value="ECO:0007669"/>
    <property type="project" value="TreeGrafter"/>
</dbReference>
<dbReference type="InterPro" id="IPR036962">
    <property type="entry name" value="Glyco_hydro_3_N_sf"/>
</dbReference>